<proteinExistence type="predicted"/>
<keyword evidence="4" id="KW-1185">Reference proteome</keyword>
<feature type="region of interest" description="Disordered" evidence="1">
    <location>
        <begin position="78"/>
        <end position="106"/>
    </location>
</feature>
<sequence length="106" mass="12139">MSNAHTVKGPYISIHKMSCTADSPTTISLKSTGEELPNEASTSYIQVRQGSILSMRRYYAKNREKELQRFKAYNQKDKERIREYKKRKQKKQGEAVSPLAGNLSNL</sequence>
<dbReference type="Proteomes" id="UP000332933">
    <property type="component" value="Unassembled WGS sequence"/>
</dbReference>
<evidence type="ECO:0000313" key="4">
    <source>
        <dbReference type="Proteomes" id="UP000332933"/>
    </source>
</evidence>
<reference evidence="2" key="2">
    <citation type="submission" date="2019-06" db="EMBL/GenBank/DDBJ databases">
        <title>Genomics analysis of Aphanomyces spp. identifies a new class of oomycete effector associated with host adaptation.</title>
        <authorList>
            <person name="Gaulin E."/>
        </authorList>
    </citation>
    <scope>NUCLEOTIDE SEQUENCE</scope>
    <source>
        <strain evidence="2">CBS 578.67</strain>
    </source>
</reference>
<dbReference type="EMBL" id="CAADRA010005235">
    <property type="protein sequence ID" value="VFT87398.1"/>
    <property type="molecule type" value="Genomic_DNA"/>
</dbReference>
<gene>
    <name evidence="3" type="primary">Aste57867_10525</name>
    <name evidence="2" type="ORF">As57867_010485</name>
    <name evidence="3" type="ORF">ASTE57867_10525</name>
</gene>
<organism evidence="3 4">
    <name type="scientific">Aphanomyces stellatus</name>
    <dbReference type="NCBI Taxonomy" id="120398"/>
    <lineage>
        <taxon>Eukaryota</taxon>
        <taxon>Sar</taxon>
        <taxon>Stramenopiles</taxon>
        <taxon>Oomycota</taxon>
        <taxon>Saprolegniomycetes</taxon>
        <taxon>Saprolegniales</taxon>
        <taxon>Verrucalvaceae</taxon>
        <taxon>Aphanomyces</taxon>
    </lineage>
</organism>
<reference evidence="3 4" key="1">
    <citation type="submission" date="2019-03" db="EMBL/GenBank/DDBJ databases">
        <authorList>
            <person name="Gaulin E."/>
            <person name="Dumas B."/>
        </authorList>
    </citation>
    <scope>NUCLEOTIDE SEQUENCE [LARGE SCALE GENOMIC DNA]</scope>
    <source>
        <strain evidence="3">CBS 568.67</strain>
    </source>
</reference>
<evidence type="ECO:0000313" key="3">
    <source>
        <dbReference type="EMBL" id="VFT87398.1"/>
    </source>
</evidence>
<name>A0A485KR66_9STRA</name>
<dbReference type="AlphaFoldDB" id="A0A485KR66"/>
<evidence type="ECO:0000313" key="2">
    <source>
        <dbReference type="EMBL" id="KAF0698880.1"/>
    </source>
</evidence>
<accession>A0A485KR66</accession>
<evidence type="ECO:0000256" key="1">
    <source>
        <dbReference type="SAM" id="MobiDB-lite"/>
    </source>
</evidence>
<dbReference type="EMBL" id="VJMH01005214">
    <property type="protein sequence ID" value="KAF0698880.1"/>
    <property type="molecule type" value="Genomic_DNA"/>
</dbReference>
<protein>
    <submittedName>
        <fullName evidence="3">Aste57867_10525 protein</fullName>
    </submittedName>
</protein>